<accession>A0A5C8ZL41</accession>
<dbReference type="AlphaFoldDB" id="A0A5C8ZL41"/>
<dbReference type="RefSeq" id="WP_148065919.1">
    <property type="nucleotide sequence ID" value="NZ_VRYZ01000010.1"/>
</dbReference>
<sequence length="130" mass="13455">MKRIMLLIASALLAANAHAGIAVVVNPAAADLTSDQVAAIYLGKDKSFSPLDLPASDAIRADFYQKATGRSLSQVKATWSRLMFSGKAQPPEELPDAASVKQAVAGDAKAIGYIDAAAVDGSVKVVLTLD</sequence>
<comment type="caution">
    <text evidence="2">The sequence shown here is derived from an EMBL/GenBank/DDBJ whole genome shotgun (WGS) entry which is preliminary data.</text>
</comment>
<keyword evidence="3" id="KW-1185">Reference proteome</keyword>
<protein>
    <recommendedName>
        <fullName evidence="4">Phosphate ABC transporter substrate-binding protein</fullName>
    </recommendedName>
</protein>
<dbReference type="EMBL" id="VRYZ01000010">
    <property type="protein sequence ID" value="TXS89168.1"/>
    <property type="molecule type" value="Genomic_DNA"/>
</dbReference>
<reference evidence="2 3" key="1">
    <citation type="submission" date="2019-08" db="EMBL/GenBank/DDBJ databases">
        <title>Parahaliea maris sp. nov., isolated from the surface seawater.</title>
        <authorList>
            <person name="Liu Y."/>
        </authorList>
    </citation>
    <scope>NUCLEOTIDE SEQUENCE [LARGE SCALE GENOMIC DNA]</scope>
    <source>
        <strain evidence="2 3">S2-26</strain>
    </source>
</reference>
<feature type="signal peptide" evidence="1">
    <location>
        <begin position="1"/>
        <end position="19"/>
    </location>
</feature>
<evidence type="ECO:0008006" key="4">
    <source>
        <dbReference type="Google" id="ProtNLM"/>
    </source>
</evidence>
<organism evidence="2 3">
    <name type="scientific">Parahaliea aestuarii</name>
    <dbReference type="NCBI Taxonomy" id="1852021"/>
    <lineage>
        <taxon>Bacteria</taxon>
        <taxon>Pseudomonadati</taxon>
        <taxon>Pseudomonadota</taxon>
        <taxon>Gammaproteobacteria</taxon>
        <taxon>Cellvibrionales</taxon>
        <taxon>Halieaceae</taxon>
        <taxon>Parahaliea</taxon>
    </lineage>
</organism>
<evidence type="ECO:0000256" key="1">
    <source>
        <dbReference type="SAM" id="SignalP"/>
    </source>
</evidence>
<dbReference type="Proteomes" id="UP000321933">
    <property type="component" value="Unassembled WGS sequence"/>
</dbReference>
<name>A0A5C8ZL41_9GAMM</name>
<proteinExistence type="predicted"/>
<evidence type="ECO:0000313" key="2">
    <source>
        <dbReference type="EMBL" id="TXS89168.1"/>
    </source>
</evidence>
<keyword evidence="1" id="KW-0732">Signal</keyword>
<evidence type="ECO:0000313" key="3">
    <source>
        <dbReference type="Proteomes" id="UP000321933"/>
    </source>
</evidence>
<dbReference type="Gene3D" id="3.40.190.10">
    <property type="entry name" value="Periplasmic binding protein-like II"/>
    <property type="match status" value="1"/>
</dbReference>
<dbReference type="SUPFAM" id="SSF53850">
    <property type="entry name" value="Periplasmic binding protein-like II"/>
    <property type="match status" value="1"/>
</dbReference>
<gene>
    <name evidence="2" type="ORF">FVW59_18775</name>
</gene>
<dbReference type="OrthoDB" id="5368544at2"/>
<feature type="chain" id="PRO_5023079128" description="Phosphate ABC transporter substrate-binding protein" evidence="1">
    <location>
        <begin position="20"/>
        <end position="130"/>
    </location>
</feature>